<evidence type="ECO:0000256" key="4">
    <source>
        <dbReference type="ARBA" id="ARBA00022989"/>
    </source>
</evidence>
<dbReference type="Proteomes" id="UP000298595">
    <property type="component" value="Plasmid p5"/>
</dbReference>
<proteinExistence type="predicted"/>
<organism evidence="7 8">
    <name type="scientific">Azospirillum argentinense</name>
    <dbReference type="NCBI Taxonomy" id="2970906"/>
    <lineage>
        <taxon>Bacteria</taxon>
        <taxon>Pseudomonadati</taxon>
        <taxon>Pseudomonadota</taxon>
        <taxon>Alphaproteobacteria</taxon>
        <taxon>Rhodospirillales</taxon>
        <taxon>Azospirillaceae</taxon>
        <taxon>Azospirillum</taxon>
    </lineage>
</organism>
<feature type="transmembrane region" description="Helical" evidence="6">
    <location>
        <begin position="230"/>
        <end position="249"/>
    </location>
</feature>
<dbReference type="AlphaFoldDB" id="A0A4D8PW17"/>
<keyword evidence="5 6" id="KW-0472">Membrane</keyword>
<dbReference type="GO" id="GO:0022857">
    <property type="term" value="F:transmembrane transporter activity"/>
    <property type="evidence" value="ECO:0007669"/>
    <property type="project" value="InterPro"/>
</dbReference>
<dbReference type="PANTHER" id="PTHR32196">
    <property type="entry name" value="ABC TRANSPORTER PERMEASE PROTEIN YPHD-RELATED-RELATED"/>
    <property type="match status" value="1"/>
</dbReference>
<reference evidence="7 8" key="1">
    <citation type="submission" date="2018-09" db="EMBL/GenBank/DDBJ databases">
        <title>Whole genome based analysis of evolution and adaptive divergence in Indian and Brazilian strains of Azospirillum brasilense.</title>
        <authorList>
            <person name="Singh C."/>
            <person name="Tripathi A.K."/>
        </authorList>
    </citation>
    <scope>NUCLEOTIDE SEQUENCE [LARGE SCALE GENOMIC DNA]</scope>
    <source>
        <strain evidence="7 8">MTCC4035</strain>
        <plasmid evidence="7 8">p5</plasmid>
    </source>
</reference>
<keyword evidence="7" id="KW-0614">Plasmid</keyword>
<name>A0A4D8PW17_9PROT</name>
<dbReference type="EMBL" id="CP032326">
    <property type="protein sequence ID" value="QCO00089.1"/>
    <property type="molecule type" value="Genomic_DNA"/>
</dbReference>
<dbReference type="KEGG" id="aare:D3093_33050"/>
<evidence type="ECO:0000256" key="3">
    <source>
        <dbReference type="ARBA" id="ARBA00022692"/>
    </source>
</evidence>
<dbReference type="GO" id="GO:0005886">
    <property type="term" value="C:plasma membrane"/>
    <property type="evidence" value="ECO:0007669"/>
    <property type="project" value="UniProtKB-SubCell"/>
</dbReference>
<evidence type="ECO:0000256" key="5">
    <source>
        <dbReference type="ARBA" id="ARBA00023136"/>
    </source>
</evidence>
<feature type="transmembrane region" description="Helical" evidence="6">
    <location>
        <begin position="61"/>
        <end position="81"/>
    </location>
</feature>
<comment type="subcellular location">
    <subcellularLocation>
        <location evidence="1">Cell membrane</location>
        <topology evidence="1">Multi-pass membrane protein</topology>
    </subcellularLocation>
</comment>
<accession>A0A4D8PW17</accession>
<keyword evidence="3 6" id="KW-0812">Transmembrane</keyword>
<keyword evidence="2" id="KW-1003">Cell membrane</keyword>
<dbReference type="InterPro" id="IPR001851">
    <property type="entry name" value="ABC_transp_permease"/>
</dbReference>
<dbReference type="RefSeq" id="WP_137118802.1">
    <property type="nucleotide sequence ID" value="NZ_CP032326.1"/>
</dbReference>
<evidence type="ECO:0000313" key="8">
    <source>
        <dbReference type="Proteomes" id="UP000298595"/>
    </source>
</evidence>
<feature type="transmembrane region" description="Helical" evidence="6">
    <location>
        <begin position="137"/>
        <end position="157"/>
    </location>
</feature>
<geneLocation type="plasmid" evidence="7 8">
    <name>p5</name>
</geneLocation>
<feature type="transmembrane region" description="Helical" evidence="6">
    <location>
        <begin position="177"/>
        <end position="199"/>
    </location>
</feature>
<keyword evidence="4 6" id="KW-1133">Transmembrane helix</keyword>
<feature type="transmembrane region" description="Helical" evidence="6">
    <location>
        <begin position="33"/>
        <end position="54"/>
    </location>
</feature>
<evidence type="ECO:0000313" key="7">
    <source>
        <dbReference type="EMBL" id="QCO00089.1"/>
    </source>
</evidence>
<feature type="transmembrane region" description="Helical" evidence="6">
    <location>
        <begin position="288"/>
        <end position="306"/>
    </location>
</feature>
<feature type="transmembrane region" description="Helical" evidence="6">
    <location>
        <begin position="101"/>
        <end position="125"/>
    </location>
</feature>
<gene>
    <name evidence="7" type="ORF">D3093_33050</name>
</gene>
<evidence type="ECO:0000256" key="6">
    <source>
        <dbReference type="SAM" id="Phobius"/>
    </source>
</evidence>
<evidence type="ECO:0000256" key="2">
    <source>
        <dbReference type="ARBA" id="ARBA00022475"/>
    </source>
</evidence>
<sequence>MTEQSPPIAGPGAGAASATSARSVNWTGYLVQYSNVLALVAILVVASILSPYFFSSRNIFNVLRGATMVGIVAVGMTYVILNRGIDLSVGSLVGLSAALTASFAHHGILVAASIGLASGLALGLVNGLMITALRLQPFIATLGMMIFARGLVFVYTGGSNIVVESPTDAFSFLGSGYIGPIPVPVLVFIAIWAVAAWVLRYTVFGRSIYAVGANEEAARLSGINADRNKIMVYCISGVLAAFAGIVMASRLTVGEPNGGTLYELDAIAAVLIGGTTFDGGVGSVHGTVLGILILAFLSNVLNLLNISPYSQMLLKGVIIVLAVVVSEWRKRK</sequence>
<dbReference type="CDD" id="cd06579">
    <property type="entry name" value="TM_PBP1_transp_AraH_like"/>
    <property type="match status" value="1"/>
</dbReference>
<dbReference type="Pfam" id="PF02653">
    <property type="entry name" value="BPD_transp_2"/>
    <property type="match status" value="1"/>
</dbReference>
<protein>
    <submittedName>
        <fullName evidence="7">ABC transporter permease</fullName>
    </submittedName>
</protein>
<evidence type="ECO:0000256" key="1">
    <source>
        <dbReference type="ARBA" id="ARBA00004651"/>
    </source>
</evidence>